<dbReference type="HOGENOM" id="CLU_044409_0_0_1"/>
<dbReference type="Pfam" id="PF02544">
    <property type="entry name" value="Steroid_dh"/>
    <property type="match status" value="1"/>
</dbReference>
<accession>A0A0C7N3M3</accession>
<dbReference type="GO" id="GO:0043048">
    <property type="term" value="P:dolichyl monophosphate biosynthetic process"/>
    <property type="evidence" value="ECO:0007669"/>
    <property type="project" value="EnsemblFungi"/>
</dbReference>
<evidence type="ECO:0000259" key="6">
    <source>
        <dbReference type="Pfam" id="PF02544"/>
    </source>
</evidence>
<dbReference type="PROSITE" id="PS50244">
    <property type="entry name" value="S5A_REDUCTASE"/>
    <property type="match status" value="1"/>
</dbReference>
<keyword evidence="5" id="KW-0560">Oxidoreductase</keyword>
<dbReference type="RefSeq" id="XP_022626311.1">
    <property type="nucleotide sequence ID" value="XM_022774190.1"/>
</dbReference>
<organism evidence="7 8">
    <name type="scientific">Lachancea lanzarotensis</name>
    <dbReference type="NCBI Taxonomy" id="1245769"/>
    <lineage>
        <taxon>Eukaryota</taxon>
        <taxon>Fungi</taxon>
        <taxon>Dikarya</taxon>
        <taxon>Ascomycota</taxon>
        <taxon>Saccharomycotina</taxon>
        <taxon>Saccharomycetes</taxon>
        <taxon>Saccharomycetales</taxon>
        <taxon>Saccharomycetaceae</taxon>
        <taxon>Lachancea</taxon>
    </lineage>
</organism>
<keyword evidence="5" id="KW-0256">Endoplasmic reticulum</keyword>
<dbReference type="InterPro" id="IPR039698">
    <property type="entry name" value="Dfg10/SRD5A3"/>
</dbReference>
<dbReference type="GO" id="GO:0102389">
    <property type="term" value="F:polyprenol reductase activity"/>
    <property type="evidence" value="ECO:0007669"/>
    <property type="project" value="UniProtKB-UniRule"/>
</dbReference>
<dbReference type="UniPathway" id="UPA00378"/>
<protein>
    <recommendedName>
        <fullName evidence="5">Polyprenal reductase</fullName>
        <ecNumber evidence="5">1.3.1.94</ecNumber>
    </recommendedName>
</protein>
<keyword evidence="2 5" id="KW-0812">Transmembrane</keyword>
<dbReference type="GeneID" id="34683437"/>
<evidence type="ECO:0000256" key="5">
    <source>
        <dbReference type="RuleBase" id="RU367081"/>
    </source>
</evidence>
<dbReference type="AlphaFoldDB" id="A0A0C7N3M3"/>
<name>A0A0C7N3M3_9SACH</name>
<sequence length="254" mass="29640">MFAMLTLFNPIEYVFYITFLIGMLSLLLASIQAPLLLKYGKTLPENASRGQDKNLWVLFQHFTVPKSWFSHFYVYSGFLSCVNMTLLHFKTLSLLMALHSMRRLYETIYVNKSKPSARIHVSHYLVGFWFYSAVNYAIYTSRPDTWSPPLIRSFAMLLFAIASWDQYKSHLHLSQLRKYTLPTKGLFRLVASAHYLDEILLYSALALYSRSTKLLVCLLWVISNLSVSAIETRQWYLRKFPQSTPKFAIIPYIL</sequence>
<dbReference type="InterPro" id="IPR001104">
    <property type="entry name" value="3-oxo-5_a-steroid_4-DH_C"/>
</dbReference>
<comment type="similarity">
    <text evidence="5">Belongs to the steroid 5-alpha reductase family. Polyprenal reductase subfamily.</text>
</comment>
<dbReference type="PANTHER" id="PTHR14624">
    <property type="entry name" value="DFG10 PROTEIN"/>
    <property type="match status" value="1"/>
</dbReference>
<keyword evidence="5" id="KW-0521">NADP</keyword>
<dbReference type="EC" id="1.3.1.94" evidence="5"/>
<comment type="caution">
    <text evidence="5">Lacks conserved residue(s) required for the propagation of feature annotation.</text>
</comment>
<dbReference type="GO" id="GO:0006488">
    <property type="term" value="P:dolichol-linked oligosaccharide biosynthetic process"/>
    <property type="evidence" value="ECO:0007669"/>
    <property type="project" value="UniProtKB-UniRule"/>
</dbReference>
<dbReference type="OrthoDB" id="541710at2759"/>
<dbReference type="GO" id="GO:0016095">
    <property type="term" value="P:polyprenol catabolic process"/>
    <property type="evidence" value="ECO:0007669"/>
    <property type="project" value="UniProtKB-UniRule"/>
</dbReference>
<dbReference type="EMBL" id="LN736360">
    <property type="protein sequence ID" value="CEP60066.1"/>
    <property type="molecule type" value="Genomic_DNA"/>
</dbReference>
<dbReference type="GO" id="GO:0160198">
    <property type="term" value="F:polyprenal reductase activity"/>
    <property type="evidence" value="ECO:0007669"/>
    <property type="project" value="UniProtKB-EC"/>
</dbReference>
<evidence type="ECO:0000313" key="7">
    <source>
        <dbReference type="EMBL" id="CEP60066.1"/>
    </source>
</evidence>
<keyword evidence="3 5" id="KW-1133">Transmembrane helix</keyword>
<evidence type="ECO:0000313" key="8">
    <source>
        <dbReference type="Proteomes" id="UP000054304"/>
    </source>
</evidence>
<evidence type="ECO:0000256" key="1">
    <source>
        <dbReference type="ARBA" id="ARBA00004127"/>
    </source>
</evidence>
<dbReference type="GO" id="GO:0005789">
    <property type="term" value="C:endoplasmic reticulum membrane"/>
    <property type="evidence" value="ECO:0007669"/>
    <property type="project" value="UniProtKB-SubCell"/>
</dbReference>
<feature type="transmembrane region" description="Helical" evidence="5">
    <location>
        <begin position="72"/>
        <end position="98"/>
    </location>
</feature>
<reference evidence="7 8" key="1">
    <citation type="submission" date="2014-12" db="EMBL/GenBank/DDBJ databases">
        <authorList>
            <person name="Neuveglise Cecile"/>
        </authorList>
    </citation>
    <scope>NUCLEOTIDE SEQUENCE [LARGE SCALE GENOMIC DNA]</scope>
    <source>
        <strain evidence="7 8">CBS 12615</strain>
    </source>
</reference>
<evidence type="ECO:0000256" key="3">
    <source>
        <dbReference type="ARBA" id="ARBA00022989"/>
    </source>
</evidence>
<evidence type="ECO:0000256" key="4">
    <source>
        <dbReference type="ARBA" id="ARBA00023136"/>
    </source>
</evidence>
<evidence type="ECO:0000256" key="2">
    <source>
        <dbReference type="ARBA" id="ARBA00022692"/>
    </source>
</evidence>
<dbReference type="PANTHER" id="PTHR14624:SF0">
    <property type="entry name" value="POLYPRENOL REDUCTASE"/>
    <property type="match status" value="1"/>
</dbReference>
<comment type="catalytic activity">
    <reaction evidence="5">
        <text>a di-trans,poly-cis-dolichal + NADP(+) = a di-trans,poly-cis-polyprenal + NADPH + H(+)</text>
        <dbReference type="Rhea" id="RHEA:80727"/>
        <dbReference type="Rhea" id="RHEA-COMP:19536"/>
        <dbReference type="Rhea" id="RHEA-COMP:19537"/>
        <dbReference type="ChEBI" id="CHEBI:15378"/>
        <dbReference type="ChEBI" id="CHEBI:57783"/>
        <dbReference type="ChEBI" id="CHEBI:58349"/>
        <dbReference type="ChEBI" id="CHEBI:231623"/>
        <dbReference type="ChEBI" id="CHEBI:231637"/>
        <dbReference type="EC" id="1.3.1.94"/>
    </reaction>
    <physiologicalReaction direction="right-to-left" evidence="5">
        <dbReference type="Rhea" id="RHEA:80729"/>
    </physiologicalReaction>
</comment>
<keyword evidence="4 5" id="KW-0472">Membrane</keyword>
<feature type="transmembrane region" description="Helical" evidence="5">
    <location>
        <begin position="119"/>
        <end position="139"/>
    </location>
</feature>
<gene>
    <name evidence="7" type="ORF">LALA0_S01e02256g</name>
</gene>
<proteinExistence type="inferred from homology"/>
<dbReference type="GO" id="GO:0007124">
    <property type="term" value="P:pseudohyphal growth"/>
    <property type="evidence" value="ECO:0007669"/>
    <property type="project" value="EnsemblFungi"/>
</dbReference>
<comment type="subcellular location">
    <subcellularLocation>
        <location evidence="1">Endomembrane system</location>
        <topology evidence="1">Multi-pass membrane protein</topology>
    </subcellularLocation>
    <subcellularLocation>
        <location evidence="5">Endoplasmic reticulum membrane</location>
    </subcellularLocation>
</comment>
<comment type="function">
    <text evidence="5">Plays a key role in early steps of protein N-linked glycosylation by being involved in the conversion of polyprenol into dolichol. Acts as a polyprenal reductase that mediates the reduction of polyprenal into dolichal in a NADP-dependent mechanism. Dolichols are required for the synthesis of dolichol-linked monosaccharides and the oligosaccharide precursor used for N-glycosylation.</text>
</comment>
<dbReference type="GO" id="GO:0003865">
    <property type="term" value="F:3-oxo-5-alpha-steroid 4-dehydrogenase activity"/>
    <property type="evidence" value="ECO:0007669"/>
    <property type="project" value="TreeGrafter"/>
</dbReference>
<keyword evidence="8" id="KW-1185">Reference proteome</keyword>
<feature type="domain" description="3-oxo-5-alpha-steroid 4-dehydrogenase C-terminal" evidence="6">
    <location>
        <begin position="128"/>
        <end position="254"/>
    </location>
</feature>
<comment type="pathway">
    <text evidence="5">Protein modification; protein glycosylation.</text>
</comment>
<feature type="transmembrane region" description="Helical" evidence="5">
    <location>
        <begin position="12"/>
        <end position="33"/>
    </location>
</feature>
<dbReference type="Proteomes" id="UP000054304">
    <property type="component" value="Unassembled WGS sequence"/>
</dbReference>
<dbReference type="STRING" id="1245769.A0A0C7N3M3"/>